<accession>A0A8J2YHE9</accession>
<dbReference type="PROSITE" id="PS00165">
    <property type="entry name" value="DEHYDRATASE_SER_THR"/>
    <property type="match status" value="1"/>
</dbReference>
<dbReference type="SUPFAM" id="SSF53686">
    <property type="entry name" value="Tryptophan synthase beta subunit-like PLP-dependent enzymes"/>
    <property type="match status" value="1"/>
</dbReference>
<dbReference type="Gene3D" id="3.40.50.1100">
    <property type="match status" value="2"/>
</dbReference>
<proteinExistence type="inferred from homology"/>
<evidence type="ECO:0000256" key="5">
    <source>
        <dbReference type="ARBA" id="ARBA00010869"/>
    </source>
</evidence>
<dbReference type="AlphaFoldDB" id="A0A8J2YHE9"/>
<dbReference type="GO" id="GO:0030378">
    <property type="term" value="F:serine racemase activity"/>
    <property type="evidence" value="ECO:0007669"/>
    <property type="project" value="TreeGrafter"/>
</dbReference>
<keyword evidence="6" id="KW-0460">Magnesium</keyword>
<dbReference type="InterPro" id="IPR036052">
    <property type="entry name" value="TrpB-like_PALP_sf"/>
</dbReference>
<evidence type="ECO:0000256" key="4">
    <source>
        <dbReference type="ARBA" id="ARBA00001946"/>
    </source>
</evidence>
<dbReference type="FunFam" id="3.40.50.1100:FF:000005">
    <property type="entry name" value="Threonine dehydratase catabolic"/>
    <property type="match status" value="1"/>
</dbReference>
<dbReference type="EMBL" id="BMCP01000002">
    <property type="protein sequence ID" value="GGE42839.1"/>
    <property type="molecule type" value="Genomic_DNA"/>
</dbReference>
<comment type="similarity">
    <text evidence="5">Belongs to the serine/threonine dehydratase family.</text>
</comment>
<comment type="cofactor">
    <cofactor evidence="1">
        <name>Ca(2+)</name>
        <dbReference type="ChEBI" id="CHEBI:29108"/>
    </cofactor>
</comment>
<organism evidence="10 11">
    <name type="scientific">Agaricicola taiwanensis</name>
    <dbReference type="NCBI Taxonomy" id="591372"/>
    <lineage>
        <taxon>Bacteria</taxon>
        <taxon>Pseudomonadati</taxon>
        <taxon>Pseudomonadota</taxon>
        <taxon>Alphaproteobacteria</taxon>
        <taxon>Rhodobacterales</taxon>
        <taxon>Paracoccaceae</taxon>
        <taxon>Agaricicola</taxon>
    </lineage>
</organism>
<dbReference type="InterPro" id="IPR000634">
    <property type="entry name" value="Ser/Thr_deHydtase_PyrdxlP-BS"/>
</dbReference>
<comment type="cofactor">
    <cofactor evidence="3">
        <name>Mn(2+)</name>
        <dbReference type="ChEBI" id="CHEBI:29035"/>
    </cofactor>
</comment>
<dbReference type="RefSeq" id="WP_188409590.1">
    <property type="nucleotide sequence ID" value="NZ_BMCP01000002.1"/>
</dbReference>
<evidence type="ECO:0000256" key="1">
    <source>
        <dbReference type="ARBA" id="ARBA00001913"/>
    </source>
</evidence>
<dbReference type="GO" id="GO:0018114">
    <property type="term" value="F:threonine racemase activity"/>
    <property type="evidence" value="ECO:0007669"/>
    <property type="project" value="TreeGrafter"/>
</dbReference>
<dbReference type="PANTHER" id="PTHR43050">
    <property type="entry name" value="SERINE / THREONINE RACEMASE FAMILY MEMBER"/>
    <property type="match status" value="1"/>
</dbReference>
<comment type="caution">
    <text evidence="10">The sequence shown here is derived from an EMBL/GenBank/DDBJ whole genome shotgun (WGS) entry which is preliminary data.</text>
</comment>
<evidence type="ECO:0000259" key="9">
    <source>
        <dbReference type="Pfam" id="PF00291"/>
    </source>
</evidence>
<reference evidence="10" key="2">
    <citation type="submission" date="2020-09" db="EMBL/GenBank/DDBJ databases">
        <authorList>
            <person name="Sun Q."/>
            <person name="Sedlacek I."/>
        </authorList>
    </citation>
    <scope>NUCLEOTIDE SEQUENCE</scope>
    <source>
        <strain evidence="10">CCM 7684</strain>
    </source>
</reference>
<reference evidence="10" key="1">
    <citation type="journal article" date="2014" name="Int. J. Syst. Evol. Microbiol.">
        <title>Complete genome sequence of Corynebacterium casei LMG S-19264T (=DSM 44701T), isolated from a smear-ripened cheese.</title>
        <authorList>
            <consortium name="US DOE Joint Genome Institute (JGI-PGF)"/>
            <person name="Walter F."/>
            <person name="Albersmeier A."/>
            <person name="Kalinowski J."/>
            <person name="Ruckert C."/>
        </authorList>
    </citation>
    <scope>NUCLEOTIDE SEQUENCE</scope>
    <source>
        <strain evidence="10">CCM 7684</strain>
    </source>
</reference>
<dbReference type="GO" id="GO:0070179">
    <property type="term" value="P:D-serine biosynthetic process"/>
    <property type="evidence" value="ECO:0007669"/>
    <property type="project" value="TreeGrafter"/>
</dbReference>
<evidence type="ECO:0000313" key="11">
    <source>
        <dbReference type="Proteomes" id="UP000602745"/>
    </source>
</evidence>
<keyword evidence="7" id="KW-0663">Pyridoxal phosphate</keyword>
<evidence type="ECO:0000256" key="7">
    <source>
        <dbReference type="ARBA" id="ARBA00022898"/>
    </source>
</evidence>
<dbReference type="PANTHER" id="PTHR43050:SF1">
    <property type="entry name" value="SERINE RACEMASE"/>
    <property type="match status" value="1"/>
</dbReference>
<sequence length="331" mass="34590">MTAHAKLAMCFSDIEAAAARLKGHAVRTPLQPNAALDERTQGRILIKPEMLQVSGSFKFRGAFNRIVQIPEADRARGVVAWSSGNHAQGVAASAARLGIPATIIMPKDAPALKIANTRGYGAEVRLYDRYLEDRDAIGLAIAAETGAVVVPPFDDPDVMAGQGTVGLEMAQDAKAMGLVFDDVLVCCAGGGLSSGVATAIKTFMPEARIWTVEPLGFEDTARSLEGGTPVTNSPSSRSICDALQSPTPGKLTFPILQRLGAGGLVVSDEEALDAMAYSFRNLKLVVEPGGAVALAAVLSGKLAVEGRTVGVVMSGGNVDRAMYERALARLD</sequence>
<keyword evidence="11" id="KW-1185">Reference proteome</keyword>
<feature type="domain" description="Tryptophan synthase beta chain-like PALP" evidence="9">
    <location>
        <begin position="24"/>
        <end position="315"/>
    </location>
</feature>
<keyword evidence="8" id="KW-0456">Lyase</keyword>
<evidence type="ECO:0000256" key="3">
    <source>
        <dbReference type="ARBA" id="ARBA00001936"/>
    </source>
</evidence>
<dbReference type="InterPro" id="IPR001926">
    <property type="entry name" value="TrpB-like_PALP"/>
</dbReference>
<dbReference type="Pfam" id="PF00291">
    <property type="entry name" value="PALP"/>
    <property type="match status" value="1"/>
</dbReference>
<dbReference type="GO" id="GO:0005524">
    <property type="term" value="F:ATP binding"/>
    <property type="evidence" value="ECO:0007669"/>
    <property type="project" value="TreeGrafter"/>
</dbReference>
<evidence type="ECO:0000313" key="10">
    <source>
        <dbReference type="EMBL" id="GGE42839.1"/>
    </source>
</evidence>
<name>A0A8J2YHE9_9RHOB</name>
<dbReference type="GO" id="GO:0003941">
    <property type="term" value="F:L-serine ammonia-lyase activity"/>
    <property type="evidence" value="ECO:0007669"/>
    <property type="project" value="TreeGrafter"/>
</dbReference>
<comment type="cofactor">
    <cofactor evidence="4">
        <name>Mg(2+)</name>
        <dbReference type="ChEBI" id="CHEBI:18420"/>
    </cofactor>
</comment>
<dbReference type="Proteomes" id="UP000602745">
    <property type="component" value="Unassembled WGS sequence"/>
</dbReference>
<comment type="cofactor">
    <cofactor evidence="2">
        <name>pyridoxal 5'-phosphate</name>
        <dbReference type="ChEBI" id="CHEBI:597326"/>
    </cofactor>
</comment>
<evidence type="ECO:0000256" key="6">
    <source>
        <dbReference type="ARBA" id="ARBA00022842"/>
    </source>
</evidence>
<gene>
    <name evidence="10" type="ORF">GCM10007276_20120</name>
</gene>
<dbReference type="CDD" id="cd01562">
    <property type="entry name" value="Thr-dehyd"/>
    <property type="match status" value="1"/>
</dbReference>
<evidence type="ECO:0000256" key="2">
    <source>
        <dbReference type="ARBA" id="ARBA00001933"/>
    </source>
</evidence>
<evidence type="ECO:0000256" key="8">
    <source>
        <dbReference type="ARBA" id="ARBA00023239"/>
    </source>
</evidence>
<dbReference type="GO" id="GO:0000287">
    <property type="term" value="F:magnesium ion binding"/>
    <property type="evidence" value="ECO:0007669"/>
    <property type="project" value="TreeGrafter"/>
</dbReference>
<dbReference type="GO" id="GO:0030170">
    <property type="term" value="F:pyridoxal phosphate binding"/>
    <property type="evidence" value="ECO:0007669"/>
    <property type="project" value="InterPro"/>
</dbReference>
<protein>
    <submittedName>
        <fullName evidence="10">Serine/threonine dehydratase</fullName>
    </submittedName>
</protein>